<gene>
    <name evidence="1" type="ordered locus">Mesci_3833</name>
</gene>
<proteinExistence type="predicted"/>
<organism evidence="1 2">
    <name type="scientific">Mesorhizobium ciceri biovar biserrulae (strain HAMBI 2942 / LMG 23838 / WSM1271)</name>
    <dbReference type="NCBI Taxonomy" id="765698"/>
    <lineage>
        <taxon>Bacteria</taxon>
        <taxon>Pseudomonadati</taxon>
        <taxon>Pseudomonadota</taxon>
        <taxon>Alphaproteobacteria</taxon>
        <taxon>Hyphomicrobiales</taxon>
        <taxon>Phyllobacteriaceae</taxon>
        <taxon>Mesorhizobium</taxon>
    </lineage>
</organism>
<dbReference type="OrthoDB" id="8101458at2"/>
<evidence type="ECO:0000313" key="2">
    <source>
        <dbReference type="Proteomes" id="UP000007471"/>
    </source>
</evidence>
<dbReference type="STRING" id="765698.Mesci_3833"/>
<sequence>MPRAGGVYSAPPGTAGTPNTTIESAKYNALVADLVADANAARPLTAGGSGATTAVGGSDNFNAAGTSLASAATVNLANATGVAVTVTGTVAITAFGTVAAGAERVLTFAGILTLTHNATSLILPGAANITTATGDVMTLRSLGSGNWACVGYQRASGGPVAIPAGTSIAGPALVLEQSASPTPTTEGRVQWDTDDNAIVVGDGATTKIFVPLPASTAAGDILYLSGAKLPARLAKGAAGQTLRMNAGATAPEWGGGNGVPDVVIEDQKPSGTNGGACASGSWLIRTLNTKVRDPLSLVTLSDPNFTPSVDGWCEWSAPATQDDNNNHQTRLFDITAGTVSGYAASSNSDDGAVSFSSGGAPVVAGHVYRLEHRVGVSRGSDGFGDAAGFGGAEVYTRVKFWRA</sequence>
<dbReference type="eggNOG" id="COG4675">
    <property type="taxonomic scope" value="Bacteria"/>
</dbReference>
<protein>
    <submittedName>
        <fullName evidence="1">Uncharacterized protein</fullName>
    </submittedName>
</protein>
<reference evidence="2" key="1">
    <citation type="submission" date="2011-01" db="EMBL/GenBank/DDBJ databases">
        <title>Complete sequence of chromosome of Mesorhizobium ciceri bv. biserrulae WSM1271.</title>
        <authorList>
            <person name="Lucas S."/>
            <person name="Copeland A."/>
            <person name="Lapidus A."/>
            <person name="Cheng J.-F."/>
            <person name="Goodwin L."/>
            <person name="Pitluck S."/>
            <person name="Teshima H."/>
            <person name="Detter J.C."/>
            <person name="Han C."/>
            <person name="Tapia R."/>
            <person name="Land M."/>
            <person name="Hauser L."/>
            <person name="Kyrpides N."/>
            <person name="Ivanova N."/>
            <person name="Nandasena K."/>
            <person name="Reeve W.G."/>
            <person name="Howieson J.G."/>
            <person name="O'Hara G."/>
            <person name="Tiwari R.P."/>
            <person name="Woyke T."/>
        </authorList>
    </citation>
    <scope>NUCLEOTIDE SEQUENCE [LARGE SCALE GENOMIC DNA]</scope>
    <source>
        <strain evidence="2">HAMBI 2942 / LMG 23838 / WSM1271</strain>
    </source>
</reference>
<dbReference type="RefSeq" id="WP_013531616.1">
    <property type="nucleotide sequence ID" value="NC_014923.1"/>
</dbReference>
<dbReference type="Proteomes" id="UP000007471">
    <property type="component" value="Chromosome"/>
</dbReference>
<accession>E8T7U9</accession>
<dbReference type="AlphaFoldDB" id="E8T7U9"/>
<dbReference type="PATRIC" id="fig|765698.3.peg.4331"/>
<dbReference type="KEGG" id="mci:Mesci_3833"/>
<name>E8T7U9_MESCW</name>
<dbReference type="EMBL" id="CP002447">
    <property type="protein sequence ID" value="ADV12950.1"/>
    <property type="molecule type" value="Genomic_DNA"/>
</dbReference>
<dbReference type="HOGENOM" id="CLU_682971_0_0_5"/>
<evidence type="ECO:0000313" key="1">
    <source>
        <dbReference type="EMBL" id="ADV12950.1"/>
    </source>
</evidence>